<reference evidence="1" key="2">
    <citation type="submission" date="2016-06" db="EMBL/GenBank/DDBJ databases">
        <title>The genome of a short-lived fish provides insights into sex chromosome evolution and the genetic control of aging.</title>
        <authorList>
            <person name="Reichwald K."/>
            <person name="Felder M."/>
            <person name="Petzold A."/>
            <person name="Koch P."/>
            <person name="Groth M."/>
            <person name="Platzer M."/>
        </authorList>
    </citation>
    <scope>NUCLEOTIDE SEQUENCE</scope>
    <source>
        <tissue evidence="1">Brain</tissue>
    </source>
</reference>
<dbReference type="AlphaFoldDB" id="A0A1A7ZZR4"/>
<evidence type="ECO:0000313" key="1">
    <source>
        <dbReference type="EMBL" id="SBP48392.1"/>
    </source>
</evidence>
<reference evidence="1" key="1">
    <citation type="submission" date="2016-05" db="EMBL/GenBank/DDBJ databases">
        <authorList>
            <person name="Lavstsen T."/>
            <person name="Jespersen J.S."/>
        </authorList>
    </citation>
    <scope>NUCLEOTIDE SEQUENCE</scope>
    <source>
        <tissue evidence="1">Brain</tissue>
    </source>
</reference>
<gene>
    <name evidence="1" type="primary">Nfu_g_1_019886</name>
</gene>
<sequence>MVLDSLSHPLLFSFKGGDVTAAAVLKPRGVLRAVPCAAAQHHGQLRSGMLSLLQHHGERRSGRHKQLGLFISSAGPSKAASWSPSGERNVCRLQQQRVFSPPWWLSWFCELNQVVLLTSCEEVTLGLFVLG</sequence>
<accession>A0A1A7ZZR4</accession>
<protein>
    <submittedName>
        <fullName evidence="1">Uncharacterized protein</fullName>
    </submittedName>
</protein>
<dbReference type="EMBL" id="HADY01009907">
    <property type="protein sequence ID" value="SBP48392.1"/>
    <property type="molecule type" value="Transcribed_RNA"/>
</dbReference>
<proteinExistence type="predicted"/>
<organism evidence="1">
    <name type="scientific">Nothobranchius furzeri</name>
    <name type="common">Turquoise killifish</name>
    <dbReference type="NCBI Taxonomy" id="105023"/>
    <lineage>
        <taxon>Eukaryota</taxon>
        <taxon>Metazoa</taxon>
        <taxon>Chordata</taxon>
        <taxon>Craniata</taxon>
        <taxon>Vertebrata</taxon>
        <taxon>Euteleostomi</taxon>
        <taxon>Actinopterygii</taxon>
        <taxon>Neopterygii</taxon>
        <taxon>Teleostei</taxon>
        <taxon>Neoteleostei</taxon>
        <taxon>Acanthomorphata</taxon>
        <taxon>Ovalentaria</taxon>
        <taxon>Atherinomorphae</taxon>
        <taxon>Cyprinodontiformes</taxon>
        <taxon>Nothobranchiidae</taxon>
        <taxon>Nothobranchius</taxon>
    </lineage>
</organism>
<name>A0A1A7ZZR4_NOTFU</name>